<evidence type="ECO:0000313" key="3">
    <source>
        <dbReference type="Proteomes" id="UP001064971"/>
    </source>
</evidence>
<evidence type="ECO:0000313" key="2">
    <source>
        <dbReference type="EMBL" id="BDP42226.1"/>
    </source>
</evidence>
<organism evidence="2 3">
    <name type="scientific">Deinococcus aetherius</name>
    <dbReference type="NCBI Taxonomy" id="200252"/>
    <lineage>
        <taxon>Bacteria</taxon>
        <taxon>Thermotogati</taxon>
        <taxon>Deinococcota</taxon>
        <taxon>Deinococci</taxon>
        <taxon>Deinococcales</taxon>
        <taxon>Deinococcaceae</taxon>
        <taxon>Deinococcus</taxon>
    </lineage>
</organism>
<feature type="region of interest" description="Disordered" evidence="1">
    <location>
        <begin position="23"/>
        <end position="44"/>
    </location>
</feature>
<protein>
    <recommendedName>
        <fullName evidence="4">N-acetyltransferase domain-containing protein</fullName>
    </recommendedName>
</protein>
<keyword evidence="3" id="KW-1185">Reference proteome</keyword>
<proteinExistence type="predicted"/>
<sequence length="328" mass="35833">MIVREGLDHPAGQAAVTLPVGEEELGRHQRGGQGGAGLRHKSSIESQPERLLSALSVTPIPVRTRRLWGFAHADAENGRVTRLDLHTHAERPELARSLPELMAGLWPEFVLHGAVAERHDHHTSSTFAAYSLYLCAGGEVVAAGKTVPLFWDGTAQGLPGGWDGALERGVRDHLAGRAPNTLCALGAMVSRRHQGQGLSSQILGAMRALAGKHRLGALIAPVRPTRKAEYPLTPMGRYASWRRADGLPFDPWLRTHERVGGRFRRVAEDSMTVTGTVREWEGWAGMPFPDPGEYVVPGALCPVTIDLDRDEGRYVEPNVWMVHKPLPD</sequence>
<accession>A0ABM8AEL3</accession>
<reference evidence="2" key="1">
    <citation type="submission" date="2022-07" db="EMBL/GenBank/DDBJ databases">
        <title>Complete Genome Sequence of the Radioresistant Bacterium Deinococcus aetherius ST0316, Isolated from the Air Dust collected in Lower Stratosphere above Japan.</title>
        <authorList>
            <person name="Satoh K."/>
            <person name="Hagiwara K."/>
            <person name="Katsumata K."/>
            <person name="Kubo A."/>
            <person name="Yokobori S."/>
            <person name="Yamagishi A."/>
            <person name="Oono Y."/>
            <person name="Narumi I."/>
        </authorList>
    </citation>
    <scope>NUCLEOTIDE SEQUENCE</scope>
    <source>
        <strain evidence="2">ST0316</strain>
    </source>
</reference>
<name>A0ABM8AEL3_9DEIO</name>
<dbReference type="Gene3D" id="3.40.630.30">
    <property type="match status" value="1"/>
</dbReference>
<evidence type="ECO:0008006" key="4">
    <source>
        <dbReference type="Google" id="ProtNLM"/>
    </source>
</evidence>
<gene>
    <name evidence="2" type="ORF">DAETH_21950</name>
</gene>
<dbReference type="EMBL" id="AP026560">
    <property type="protein sequence ID" value="BDP42226.1"/>
    <property type="molecule type" value="Genomic_DNA"/>
</dbReference>
<dbReference type="Proteomes" id="UP001064971">
    <property type="component" value="Chromosome"/>
</dbReference>
<evidence type="ECO:0000256" key="1">
    <source>
        <dbReference type="SAM" id="MobiDB-lite"/>
    </source>
</evidence>